<dbReference type="GO" id="GO:0016491">
    <property type="term" value="F:oxidoreductase activity"/>
    <property type="evidence" value="ECO:0007669"/>
    <property type="project" value="InterPro"/>
</dbReference>
<dbReference type="InterPro" id="IPR036188">
    <property type="entry name" value="FAD/NAD-bd_sf"/>
</dbReference>
<reference evidence="3" key="1">
    <citation type="submission" date="2024-03" db="EMBL/GenBank/DDBJ databases">
        <title>WGS assembly of Saponaria officinalis var. Norfolk2.</title>
        <authorList>
            <person name="Jenkins J."/>
            <person name="Shu S."/>
            <person name="Grimwood J."/>
            <person name="Barry K."/>
            <person name="Goodstein D."/>
            <person name="Schmutz J."/>
            <person name="Leebens-Mack J."/>
            <person name="Osbourn A."/>
        </authorList>
    </citation>
    <scope>NUCLEOTIDE SEQUENCE [LARGE SCALE GENOMIC DNA]</scope>
    <source>
        <strain evidence="3">JIC</strain>
    </source>
</reference>
<evidence type="ECO:0000259" key="2">
    <source>
        <dbReference type="Pfam" id="PF01593"/>
    </source>
</evidence>
<feature type="region of interest" description="Disordered" evidence="1">
    <location>
        <begin position="1"/>
        <end position="24"/>
    </location>
</feature>
<feature type="compositionally biased region" description="Basic residues" evidence="1">
    <location>
        <begin position="14"/>
        <end position="24"/>
    </location>
</feature>
<dbReference type="Pfam" id="PF01593">
    <property type="entry name" value="Amino_oxidase"/>
    <property type="match status" value="1"/>
</dbReference>
<dbReference type="InterPro" id="IPR002937">
    <property type="entry name" value="Amino_oxidase"/>
</dbReference>
<feature type="domain" description="Amine oxidase" evidence="2">
    <location>
        <begin position="56"/>
        <end position="468"/>
    </location>
</feature>
<dbReference type="PANTHER" id="PTHR42841">
    <property type="entry name" value="AMINE OXIDASE"/>
    <property type="match status" value="1"/>
</dbReference>
<dbReference type="AlphaFoldDB" id="A0AAW1K8K3"/>
<keyword evidence="4" id="KW-1185">Reference proteome</keyword>
<evidence type="ECO:0000313" key="3">
    <source>
        <dbReference type="EMBL" id="KAK9715815.1"/>
    </source>
</evidence>
<proteinExistence type="predicted"/>
<dbReference type="Gene3D" id="3.50.50.60">
    <property type="entry name" value="FAD/NAD(P)-binding domain"/>
    <property type="match status" value="1"/>
</dbReference>
<protein>
    <recommendedName>
        <fullName evidence="2">Amine oxidase domain-containing protein</fullName>
    </recommendedName>
</protein>
<comment type="caution">
    <text evidence="3">The sequence shown here is derived from an EMBL/GenBank/DDBJ whole genome shotgun (WGS) entry which is preliminary data.</text>
</comment>
<dbReference type="Proteomes" id="UP001443914">
    <property type="component" value="Unassembled WGS sequence"/>
</dbReference>
<name>A0AAW1K8K3_SAPOF</name>
<evidence type="ECO:0000313" key="4">
    <source>
        <dbReference type="Proteomes" id="UP001443914"/>
    </source>
</evidence>
<dbReference type="SUPFAM" id="SSF51905">
    <property type="entry name" value="FAD/NAD(P)-binding domain"/>
    <property type="match status" value="1"/>
</dbReference>
<organism evidence="3 4">
    <name type="scientific">Saponaria officinalis</name>
    <name type="common">Common soapwort</name>
    <name type="synonym">Lychnis saponaria</name>
    <dbReference type="NCBI Taxonomy" id="3572"/>
    <lineage>
        <taxon>Eukaryota</taxon>
        <taxon>Viridiplantae</taxon>
        <taxon>Streptophyta</taxon>
        <taxon>Embryophyta</taxon>
        <taxon>Tracheophyta</taxon>
        <taxon>Spermatophyta</taxon>
        <taxon>Magnoliopsida</taxon>
        <taxon>eudicotyledons</taxon>
        <taxon>Gunneridae</taxon>
        <taxon>Pentapetalae</taxon>
        <taxon>Caryophyllales</taxon>
        <taxon>Caryophyllaceae</taxon>
        <taxon>Caryophylleae</taxon>
        <taxon>Saponaria</taxon>
    </lineage>
</organism>
<sequence length="481" mass="53564">MISSTSLSLLSTPPHRHNHHHLRHHHRRQLSIFSSSTLTPSTSTTPSTAIIIGGGLAGLSAAVHLHSSGTPFLLLESSDAVGGRVRTDAVDGFLLDRGFQIFITSYPEPRKLLDYSSLNLKKFFSGARVYYNNDFFTLSNPFRHFFDSISSLVNPIGSLTDKFLVLLTTVKIISKSDDEIYLSDEVSVLDYLTNAGFSSSIIDRFFRPFFGGIFFDTDLETTSRLFEFVFKCLALGDNTLPERGIGEIPRQLAAKLPENSIRLNSRVVSVEERGGEAVVVRLENGEELRSEVGVILAVEEPEVQKLLTENLPKIVKNRKPCRSTVCLYFTTDRSKIPTSDPILYLNGSGRGIVNNMFFATNVAPSYGPPNKALVSVSLIGMYDDVTDEELTSRVVEELSVWFGKGVVREWKYLRMYRIRFAQPNQNPPTDLRKSPRVGSRLYLCGDYQTSATFDGAMVSGRRAVEALLEDKALNRVSEAVN</sequence>
<evidence type="ECO:0000256" key="1">
    <source>
        <dbReference type="SAM" id="MobiDB-lite"/>
    </source>
</evidence>
<dbReference type="EMBL" id="JBDFQZ010000006">
    <property type="protein sequence ID" value="KAK9715815.1"/>
    <property type="molecule type" value="Genomic_DNA"/>
</dbReference>
<feature type="compositionally biased region" description="Low complexity" evidence="1">
    <location>
        <begin position="1"/>
        <end position="12"/>
    </location>
</feature>
<gene>
    <name evidence="3" type="ORF">RND81_06G191400</name>
</gene>
<accession>A0AAW1K8K3</accession>